<dbReference type="SUPFAM" id="SSF64005">
    <property type="entry name" value="Undecaprenyl diphosphate synthase"/>
    <property type="match status" value="1"/>
</dbReference>
<dbReference type="GO" id="GO:0045547">
    <property type="term" value="F:ditrans,polycis-polyprenyl diphosphate synthase [(2E,6E)-farnesyl diphosphate specific] activity"/>
    <property type="evidence" value="ECO:0007669"/>
    <property type="project" value="TreeGrafter"/>
</dbReference>
<dbReference type="EMBL" id="UINC01016764">
    <property type="protein sequence ID" value="SVA69557.1"/>
    <property type="molecule type" value="Genomic_DNA"/>
</dbReference>
<dbReference type="InterPro" id="IPR036424">
    <property type="entry name" value="UPP_synth-like_sf"/>
</dbReference>
<dbReference type="Pfam" id="PF01255">
    <property type="entry name" value="Prenyltransf"/>
    <property type="match status" value="1"/>
</dbReference>
<keyword evidence="1" id="KW-0808">Transferase</keyword>
<proteinExistence type="inferred from homology"/>
<dbReference type="PANTHER" id="PTHR10291">
    <property type="entry name" value="DEHYDRODOLICHYL DIPHOSPHATE SYNTHASE FAMILY MEMBER"/>
    <property type="match status" value="1"/>
</dbReference>
<sequence>MGRMRKSLGRRIDGLAKWFLRFKLISVPARTIANSSYAWSFISRTDRIRANRLRDRLKQGELPEHVSIIMDGNRRFAWGSNIERDLGHRHGKEKLKEVMNWILDLEIPYLTVYALSTENMRERPEDELESLYDLYVAGLDEIAADPRIHSRGVKVQAVGRLESLPSRVREAIDRAENRTAGHSNFLFTVCLAYGGREEIVDAVREVAADHAKGELSLESIDSAQISARMYTTDLPDPDLVIRTSGEERISNFLLWQIAYSELHFTDVHWPSFSKTDLYEALESYQNRRRRYGE</sequence>
<organism evidence="2">
    <name type="scientific">marine metagenome</name>
    <dbReference type="NCBI Taxonomy" id="408172"/>
    <lineage>
        <taxon>unclassified sequences</taxon>
        <taxon>metagenomes</taxon>
        <taxon>ecological metagenomes</taxon>
    </lineage>
</organism>
<dbReference type="PROSITE" id="PS01066">
    <property type="entry name" value="UPP_SYNTHASE"/>
    <property type="match status" value="1"/>
</dbReference>
<dbReference type="CDD" id="cd00475">
    <property type="entry name" value="Cis_IPPS"/>
    <property type="match status" value="1"/>
</dbReference>
<dbReference type="NCBIfam" id="TIGR00055">
    <property type="entry name" value="uppS"/>
    <property type="match status" value="1"/>
</dbReference>
<dbReference type="InterPro" id="IPR018520">
    <property type="entry name" value="UPP_synth-like_CS"/>
</dbReference>
<dbReference type="HAMAP" id="MF_01139">
    <property type="entry name" value="ISPT"/>
    <property type="match status" value="1"/>
</dbReference>
<dbReference type="PANTHER" id="PTHR10291:SF43">
    <property type="entry name" value="DEHYDRODOLICHYL DIPHOSPHATE SYNTHASE COMPLEX SUBUNIT DHDDS"/>
    <property type="match status" value="1"/>
</dbReference>
<evidence type="ECO:0000256" key="1">
    <source>
        <dbReference type="ARBA" id="ARBA00022679"/>
    </source>
</evidence>
<dbReference type="AlphaFoldDB" id="A0A381XZG1"/>
<evidence type="ECO:0000313" key="2">
    <source>
        <dbReference type="EMBL" id="SVA69557.1"/>
    </source>
</evidence>
<dbReference type="InterPro" id="IPR001441">
    <property type="entry name" value="UPP_synth-like"/>
</dbReference>
<accession>A0A381XZG1</accession>
<name>A0A381XZG1_9ZZZZ</name>
<evidence type="ECO:0008006" key="3">
    <source>
        <dbReference type="Google" id="ProtNLM"/>
    </source>
</evidence>
<gene>
    <name evidence="2" type="ORF">METZ01_LOCUS122411</name>
</gene>
<protein>
    <recommendedName>
        <fullName evidence="3">Undecaprenyl diphosphate synthase</fullName>
    </recommendedName>
</protein>
<dbReference type="GO" id="GO:0016094">
    <property type="term" value="P:polyprenol biosynthetic process"/>
    <property type="evidence" value="ECO:0007669"/>
    <property type="project" value="TreeGrafter"/>
</dbReference>
<dbReference type="Gene3D" id="3.40.1180.10">
    <property type="entry name" value="Decaprenyl diphosphate synthase-like"/>
    <property type="match status" value="1"/>
</dbReference>
<reference evidence="2" key="1">
    <citation type="submission" date="2018-05" db="EMBL/GenBank/DDBJ databases">
        <authorList>
            <person name="Lanie J.A."/>
            <person name="Ng W.-L."/>
            <person name="Kazmierczak K.M."/>
            <person name="Andrzejewski T.M."/>
            <person name="Davidsen T.M."/>
            <person name="Wayne K.J."/>
            <person name="Tettelin H."/>
            <person name="Glass J.I."/>
            <person name="Rusch D."/>
            <person name="Podicherti R."/>
            <person name="Tsui H.-C.T."/>
            <person name="Winkler M.E."/>
        </authorList>
    </citation>
    <scope>NUCLEOTIDE SEQUENCE</scope>
</reference>